<evidence type="ECO:0000259" key="3">
    <source>
        <dbReference type="PROSITE" id="PS50977"/>
    </source>
</evidence>
<dbReference type="InterPro" id="IPR009057">
    <property type="entry name" value="Homeodomain-like_sf"/>
</dbReference>
<evidence type="ECO:0000256" key="1">
    <source>
        <dbReference type="ARBA" id="ARBA00023125"/>
    </source>
</evidence>
<evidence type="ECO:0000313" key="4">
    <source>
        <dbReference type="EMBL" id="MFD1718808.1"/>
    </source>
</evidence>
<dbReference type="InterPro" id="IPR050109">
    <property type="entry name" value="HTH-type_TetR-like_transc_reg"/>
</dbReference>
<dbReference type="Gene3D" id="1.10.357.10">
    <property type="entry name" value="Tetracycline Repressor, domain 2"/>
    <property type="match status" value="1"/>
</dbReference>
<dbReference type="Proteomes" id="UP001597277">
    <property type="component" value="Unassembled WGS sequence"/>
</dbReference>
<dbReference type="SUPFAM" id="SSF48498">
    <property type="entry name" value="Tetracyclin repressor-like, C-terminal domain"/>
    <property type="match status" value="1"/>
</dbReference>
<sequence>MPKILGSSLAEHRERTRDALFSALSSLMSERGFDAISLADIAARAGIGRTAVYNHFPDKETLLLAFIEHETSAYVTHLRQALAEVSDPVEQLRVYVRQQLSLAPSYHFAPGPDLKQVISRDAIARLRTHVAQVETLLRDILREAIRSGEIPEQDLDAVVPLVHSCLTGRPAPRDEAARATYVATTESFVLRAVGAPEGAVPAGAASVA</sequence>
<keyword evidence="5" id="KW-1185">Reference proteome</keyword>
<evidence type="ECO:0000256" key="2">
    <source>
        <dbReference type="PROSITE-ProRule" id="PRU00335"/>
    </source>
</evidence>
<keyword evidence="1 2" id="KW-0238">DNA-binding</keyword>
<dbReference type="InterPro" id="IPR036271">
    <property type="entry name" value="Tet_transcr_reg_TetR-rel_C_sf"/>
</dbReference>
<evidence type="ECO:0000313" key="5">
    <source>
        <dbReference type="Proteomes" id="UP001597277"/>
    </source>
</evidence>
<dbReference type="PROSITE" id="PS01081">
    <property type="entry name" value="HTH_TETR_1"/>
    <property type="match status" value="1"/>
</dbReference>
<gene>
    <name evidence="4" type="ORF">ACFSE6_13250</name>
</gene>
<protein>
    <submittedName>
        <fullName evidence="4">TetR/AcrR family transcriptional regulator</fullName>
    </submittedName>
</protein>
<proteinExistence type="predicted"/>
<dbReference type="EMBL" id="JBHUEE010000007">
    <property type="protein sequence ID" value="MFD1718808.1"/>
    <property type="molecule type" value="Genomic_DNA"/>
</dbReference>
<dbReference type="InterPro" id="IPR001647">
    <property type="entry name" value="HTH_TetR"/>
</dbReference>
<dbReference type="Pfam" id="PF00440">
    <property type="entry name" value="TetR_N"/>
    <property type="match status" value="1"/>
</dbReference>
<organism evidence="4 5">
    <name type="scientific">Georgenia deserti</name>
    <dbReference type="NCBI Taxonomy" id="2093781"/>
    <lineage>
        <taxon>Bacteria</taxon>
        <taxon>Bacillati</taxon>
        <taxon>Actinomycetota</taxon>
        <taxon>Actinomycetes</taxon>
        <taxon>Micrococcales</taxon>
        <taxon>Bogoriellaceae</taxon>
        <taxon>Georgenia</taxon>
    </lineage>
</organism>
<dbReference type="PANTHER" id="PTHR30055:SF226">
    <property type="entry name" value="HTH-TYPE TRANSCRIPTIONAL REGULATOR PKSA"/>
    <property type="match status" value="1"/>
</dbReference>
<dbReference type="InterPro" id="IPR023772">
    <property type="entry name" value="DNA-bd_HTH_TetR-type_CS"/>
</dbReference>
<dbReference type="PRINTS" id="PR00455">
    <property type="entry name" value="HTHTETR"/>
</dbReference>
<reference evidence="5" key="1">
    <citation type="journal article" date="2019" name="Int. J. Syst. Evol. Microbiol.">
        <title>The Global Catalogue of Microorganisms (GCM) 10K type strain sequencing project: providing services to taxonomists for standard genome sequencing and annotation.</title>
        <authorList>
            <consortium name="The Broad Institute Genomics Platform"/>
            <consortium name="The Broad Institute Genome Sequencing Center for Infectious Disease"/>
            <person name="Wu L."/>
            <person name="Ma J."/>
        </authorList>
    </citation>
    <scope>NUCLEOTIDE SEQUENCE [LARGE SCALE GENOMIC DNA]</scope>
    <source>
        <strain evidence="5">JCM 17130</strain>
    </source>
</reference>
<name>A0ABW4L5T1_9MICO</name>
<feature type="domain" description="HTH tetR-type" evidence="3">
    <location>
        <begin position="14"/>
        <end position="74"/>
    </location>
</feature>
<comment type="caution">
    <text evidence="4">The sequence shown here is derived from an EMBL/GenBank/DDBJ whole genome shotgun (WGS) entry which is preliminary data.</text>
</comment>
<dbReference type="PROSITE" id="PS50977">
    <property type="entry name" value="HTH_TETR_2"/>
    <property type="match status" value="1"/>
</dbReference>
<dbReference type="RefSeq" id="WP_388007838.1">
    <property type="nucleotide sequence ID" value="NZ_JBHUEE010000007.1"/>
</dbReference>
<dbReference type="PANTHER" id="PTHR30055">
    <property type="entry name" value="HTH-TYPE TRANSCRIPTIONAL REGULATOR RUTR"/>
    <property type="match status" value="1"/>
</dbReference>
<accession>A0ABW4L5T1</accession>
<dbReference type="SUPFAM" id="SSF46689">
    <property type="entry name" value="Homeodomain-like"/>
    <property type="match status" value="1"/>
</dbReference>
<feature type="DNA-binding region" description="H-T-H motif" evidence="2">
    <location>
        <begin position="37"/>
        <end position="56"/>
    </location>
</feature>